<feature type="non-terminal residue" evidence="1">
    <location>
        <position position="77"/>
    </location>
</feature>
<dbReference type="EMBL" id="CATNWA010009609">
    <property type="protein sequence ID" value="CAI9558282.1"/>
    <property type="molecule type" value="Genomic_DNA"/>
</dbReference>
<gene>
    <name evidence="1" type="ORF">SPARVUS_LOCUS4866771</name>
</gene>
<reference evidence="1" key="1">
    <citation type="submission" date="2023-05" db="EMBL/GenBank/DDBJ databases">
        <authorList>
            <person name="Stuckert A."/>
        </authorList>
    </citation>
    <scope>NUCLEOTIDE SEQUENCE</scope>
</reference>
<protein>
    <submittedName>
        <fullName evidence="1">Uncharacterized protein</fullName>
    </submittedName>
</protein>
<comment type="caution">
    <text evidence="1">The sequence shown here is derived from an EMBL/GenBank/DDBJ whole genome shotgun (WGS) entry which is preliminary data.</text>
</comment>
<proteinExistence type="predicted"/>
<sequence length="77" mass="9065">MKFPCKCNAKCQMQWCKACHHWTLEQWRCVLRSDDHASLAIRWTCLVKGALKVSAYQDILDNFMLPTLWEQFEGGPF</sequence>
<name>A0ABN9CDW4_9NEOB</name>
<keyword evidence="2" id="KW-1185">Reference proteome</keyword>
<evidence type="ECO:0000313" key="2">
    <source>
        <dbReference type="Proteomes" id="UP001162483"/>
    </source>
</evidence>
<evidence type="ECO:0000313" key="1">
    <source>
        <dbReference type="EMBL" id="CAI9558282.1"/>
    </source>
</evidence>
<accession>A0ABN9CDW4</accession>
<dbReference type="Proteomes" id="UP001162483">
    <property type="component" value="Unassembled WGS sequence"/>
</dbReference>
<organism evidence="1 2">
    <name type="scientific">Staurois parvus</name>
    <dbReference type="NCBI Taxonomy" id="386267"/>
    <lineage>
        <taxon>Eukaryota</taxon>
        <taxon>Metazoa</taxon>
        <taxon>Chordata</taxon>
        <taxon>Craniata</taxon>
        <taxon>Vertebrata</taxon>
        <taxon>Euteleostomi</taxon>
        <taxon>Amphibia</taxon>
        <taxon>Batrachia</taxon>
        <taxon>Anura</taxon>
        <taxon>Neobatrachia</taxon>
        <taxon>Ranoidea</taxon>
        <taxon>Ranidae</taxon>
        <taxon>Staurois</taxon>
    </lineage>
</organism>